<feature type="domain" description="Cupin type-2" evidence="1">
    <location>
        <begin position="46"/>
        <end position="104"/>
    </location>
</feature>
<dbReference type="EMBL" id="JAGHKP010000002">
    <property type="protein sequence ID" value="MBO9152544.1"/>
    <property type="molecule type" value="Genomic_DNA"/>
</dbReference>
<dbReference type="InterPro" id="IPR011051">
    <property type="entry name" value="RmlC_Cupin_sf"/>
</dbReference>
<comment type="caution">
    <text evidence="2">The sequence shown here is derived from an EMBL/GenBank/DDBJ whole genome shotgun (WGS) entry which is preliminary data.</text>
</comment>
<sequence length="190" mass="21211">MIRPGSVFYNPHNREQITFLHTHASSNGAYLRIAAVVGAGGEQAGGALRHFHPLQEEKFIVHSGLLCMYVKGGKKIFKAGDTVVIPAGVPHRWRNCSYTEPLHFTYEIAPAMQWEMVIETLWALAQKGAVRENGSASFLQLAVTLDHFREHFYFAGLPVPLQRVIFRLGAVIGRKLGLKPHHKYRGVDGL</sequence>
<dbReference type="InterPro" id="IPR013096">
    <property type="entry name" value="Cupin_2"/>
</dbReference>
<protein>
    <submittedName>
        <fullName evidence="2">Cupin domain-containing protein</fullName>
    </submittedName>
</protein>
<evidence type="ECO:0000259" key="1">
    <source>
        <dbReference type="Pfam" id="PF07883"/>
    </source>
</evidence>
<name>A0ABS3YEJ4_9BACT</name>
<dbReference type="InterPro" id="IPR014710">
    <property type="entry name" value="RmlC-like_jellyroll"/>
</dbReference>
<keyword evidence="3" id="KW-1185">Reference proteome</keyword>
<dbReference type="Gene3D" id="2.60.120.10">
    <property type="entry name" value="Jelly Rolls"/>
    <property type="match status" value="1"/>
</dbReference>
<dbReference type="CDD" id="cd02208">
    <property type="entry name" value="cupin_RmlC-like"/>
    <property type="match status" value="1"/>
</dbReference>
<organism evidence="2 3">
    <name type="scientific">Chitinophaga chungangae</name>
    <dbReference type="NCBI Taxonomy" id="2821488"/>
    <lineage>
        <taxon>Bacteria</taxon>
        <taxon>Pseudomonadati</taxon>
        <taxon>Bacteroidota</taxon>
        <taxon>Chitinophagia</taxon>
        <taxon>Chitinophagales</taxon>
        <taxon>Chitinophagaceae</taxon>
        <taxon>Chitinophaga</taxon>
    </lineage>
</organism>
<evidence type="ECO:0000313" key="3">
    <source>
        <dbReference type="Proteomes" id="UP000679126"/>
    </source>
</evidence>
<accession>A0ABS3YEJ4</accession>
<evidence type="ECO:0000313" key="2">
    <source>
        <dbReference type="EMBL" id="MBO9152544.1"/>
    </source>
</evidence>
<gene>
    <name evidence="2" type="ORF">J7I43_10010</name>
</gene>
<dbReference type="RefSeq" id="WP_209145532.1">
    <property type="nucleotide sequence ID" value="NZ_JAGHKP010000002.1"/>
</dbReference>
<dbReference type="Proteomes" id="UP000679126">
    <property type="component" value="Unassembled WGS sequence"/>
</dbReference>
<reference evidence="3" key="1">
    <citation type="submission" date="2021-03" db="EMBL/GenBank/DDBJ databases">
        <title>Assistant Professor.</title>
        <authorList>
            <person name="Huq M.A."/>
        </authorList>
    </citation>
    <scope>NUCLEOTIDE SEQUENCE [LARGE SCALE GENOMIC DNA]</scope>
    <source>
        <strain evidence="3">MAH-28</strain>
    </source>
</reference>
<dbReference type="Pfam" id="PF07883">
    <property type="entry name" value="Cupin_2"/>
    <property type="match status" value="1"/>
</dbReference>
<proteinExistence type="predicted"/>
<dbReference type="SUPFAM" id="SSF51182">
    <property type="entry name" value="RmlC-like cupins"/>
    <property type="match status" value="1"/>
</dbReference>